<dbReference type="SUPFAM" id="SSF55785">
    <property type="entry name" value="PYP-like sensor domain (PAS domain)"/>
    <property type="match status" value="4"/>
</dbReference>
<dbReference type="SMART" id="SM00448">
    <property type="entry name" value="REC"/>
    <property type="match status" value="1"/>
</dbReference>
<dbReference type="InterPro" id="IPR000700">
    <property type="entry name" value="PAS-assoc_C"/>
</dbReference>
<evidence type="ECO:0000259" key="7">
    <source>
        <dbReference type="PROSITE" id="PS50113"/>
    </source>
</evidence>
<evidence type="ECO:0000256" key="1">
    <source>
        <dbReference type="ARBA" id="ARBA00000085"/>
    </source>
</evidence>
<dbReference type="EC" id="2.7.13.3" evidence="2"/>
<dbReference type="Gene3D" id="3.40.50.2300">
    <property type="match status" value="1"/>
</dbReference>
<dbReference type="PROSITE" id="PS50113">
    <property type="entry name" value="PAC"/>
    <property type="match status" value="1"/>
</dbReference>
<dbReference type="PANTHER" id="PTHR43065">
    <property type="entry name" value="SENSOR HISTIDINE KINASE"/>
    <property type="match status" value="1"/>
</dbReference>
<feature type="domain" description="PAC" evidence="7">
    <location>
        <begin position="240"/>
        <end position="290"/>
    </location>
</feature>
<dbReference type="Proteomes" id="UP001549119">
    <property type="component" value="Unassembled WGS sequence"/>
</dbReference>
<dbReference type="InterPro" id="IPR001789">
    <property type="entry name" value="Sig_transdc_resp-reg_receiver"/>
</dbReference>
<dbReference type="PROSITE" id="PS50109">
    <property type="entry name" value="HIS_KIN"/>
    <property type="match status" value="1"/>
</dbReference>
<evidence type="ECO:0000313" key="8">
    <source>
        <dbReference type="EMBL" id="MET3863887.1"/>
    </source>
</evidence>
<gene>
    <name evidence="8" type="ORF">ABIC20_001196</name>
</gene>
<dbReference type="InterPro" id="IPR035965">
    <property type="entry name" value="PAS-like_dom_sf"/>
</dbReference>
<dbReference type="RefSeq" id="WP_059407786.1">
    <property type="nucleotide sequence ID" value="NZ_JBEPNV010000001.1"/>
</dbReference>
<dbReference type="InterPro" id="IPR004358">
    <property type="entry name" value="Sig_transdc_His_kin-like_C"/>
</dbReference>
<keyword evidence="9" id="KW-1185">Reference proteome</keyword>
<dbReference type="NCBIfam" id="TIGR00229">
    <property type="entry name" value="sensory_box"/>
    <property type="match status" value="1"/>
</dbReference>
<dbReference type="InterPro" id="IPR005467">
    <property type="entry name" value="His_kinase_dom"/>
</dbReference>
<dbReference type="PRINTS" id="PR00344">
    <property type="entry name" value="BCTRLSENSOR"/>
</dbReference>
<dbReference type="InterPro" id="IPR013656">
    <property type="entry name" value="PAS_4"/>
</dbReference>
<dbReference type="Pfam" id="PF00072">
    <property type="entry name" value="Response_reg"/>
    <property type="match status" value="1"/>
</dbReference>
<organism evidence="8 9">
    <name type="scientific">Methylobacterium radiotolerans</name>
    <dbReference type="NCBI Taxonomy" id="31998"/>
    <lineage>
        <taxon>Bacteria</taxon>
        <taxon>Pseudomonadati</taxon>
        <taxon>Pseudomonadota</taxon>
        <taxon>Alphaproteobacteria</taxon>
        <taxon>Hyphomicrobiales</taxon>
        <taxon>Methylobacteriaceae</taxon>
        <taxon>Methylobacterium</taxon>
    </lineage>
</organism>
<evidence type="ECO:0000256" key="2">
    <source>
        <dbReference type="ARBA" id="ARBA00012438"/>
    </source>
</evidence>
<dbReference type="Gene3D" id="3.30.450.20">
    <property type="entry name" value="PAS domain"/>
    <property type="match status" value="4"/>
</dbReference>
<evidence type="ECO:0000256" key="3">
    <source>
        <dbReference type="ARBA" id="ARBA00022553"/>
    </source>
</evidence>
<sequence>MTTRASLFAAGGSMGALMGGHDWATTSLGPPRHWPQSLVTLMRVMLNSRQPMFIAWGSDRTLVYNDSYAPMLGARHPAALGRPFFETWPEVRDEVGALMDRVFAGEPVHMDDLQLTLHRNGYPEEAHFSFSYTPVPGDDGRTVGLFCACTETTRQVLTEREAASERQRQQALLQQMPGFVAVLGGRKHVFEYVNDAYIAVAGQRDYIGRPVQDVFPELRDQGFFELLDRVYATGEAFAARTVPIRFVEDDDRYLDFLYQPIRDEAGTVTGIFVGGYEVTEEVRSRAALAESESRYRTLFETIDVGFCIIAMKFDETNRAVDYRITEANPAFERQTGANVTGRWVSEFAPNLEPQWLETYGRVALTGQPAHLESWAEVFGRWFDVRALRVGDPAAHRVAVFFTDISERKRMEEALRVLNARLEQQVSERTAERDLLATIVERTDVMVMAADLDYTILAINKANADEFERIYGVRPRVGDNMLDLLADQPEHQAQVRAGWGRGLAGEEVTIIEDYGDPDRVRPYYEISFRTLRNERGERIGCYQFVTDVTERLRDQAELAQAQEALRQSQKLEAVGQLTGGVAHDFNNLLTIIRSSVDFLRRPDLPEERKGRYLDAVSETVERAAKLTGQLLAFARRQALKPEVFDVGQRVRGIADMLDTVTGARVRVLTEVPDEPCFIRADLSQFETALVNMAVNARDAMDGEGTLTLRLVRGAALPAIRGHAGSDQAFAAVSLTDTGLGIPPERLGQIFEPFFTTKEVGKGTGLGLSQVFGFAKQSGGDVDVRSTVGEGATFTLYLPEVTPEERPANASRPDDGMAPLGAGQCVLVVEDNVGVGQFATQILEDLGYSTTWAANAEEALDRLGRTGNGFDLVFSDVVMPGMGGMALAKELQRRLPGLPVVLASGYSHVLAQEGTHGFELLHKPYSAEQLGRILHQVLGLRSGHRTRVTEQRTS</sequence>
<name>A0ABV2NBM7_9HYPH</name>
<dbReference type="EMBL" id="JBEPNW010000002">
    <property type="protein sequence ID" value="MET3863887.1"/>
    <property type="molecule type" value="Genomic_DNA"/>
</dbReference>
<comment type="caution">
    <text evidence="8">The sequence shown here is derived from an EMBL/GenBank/DDBJ whole genome shotgun (WGS) entry which is preliminary data.</text>
</comment>
<evidence type="ECO:0000313" key="9">
    <source>
        <dbReference type="Proteomes" id="UP001549119"/>
    </source>
</evidence>
<feature type="domain" description="Histidine kinase" evidence="5">
    <location>
        <begin position="579"/>
        <end position="800"/>
    </location>
</feature>
<dbReference type="SUPFAM" id="SSF47384">
    <property type="entry name" value="Homodimeric domain of signal transducing histidine kinase"/>
    <property type="match status" value="1"/>
</dbReference>
<dbReference type="PROSITE" id="PS50110">
    <property type="entry name" value="RESPONSE_REGULATORY"/>
    <property type="match status" value="1"/>
</dbReference>
<dbReference type="SUPFAM" id="SSF55874">
    <property type="entry name" value="ATPase domain of HSP90 chaperone/DNA topoisomerase II/histidine kinase"/>
    <property type="match status" value="1"/>
</dbReference>
<dbReference type="Gene3D" id="1.10.287.130">
    <property type="match status" value="1"/>
</dbReference>
<dbReference type="InterPro" id="IPR000014">
    <property type="entry name" value="PAS"/>
</dbReference>
<dbReference type="Pfam" id="PF00512">
    <property type="entry name" value="HisKA"/>
    <property type="match status" value="1"/>
</dbReference>
<dbReference type="InterPro" id="IPR003594">
    <property type="entry name" value="HATPase_dom"/>
</dbReference>
<dbReference type="InterPro" id="IPR011006">
    <property type="entry name" value="CheY-like_superfamily"/>
</dbReference>
<dbReference type="CDD" id="cd00082">
    <property type="entry name" value="HisKA"/>
    <property type="match status" value="1"/>
</dbReference>
<dbReference type="InterPro" id="IPR036890">
    <property type="entry name" value="HATPase_C_sf"/>
</dbReference>
<proteinExistence type="predicted"/>
<feature type="domain" description="Response regulatory" evidence="6">
    <location>
        <begin position="823"/>
        <end position="936"/>
    </location>
</feature>
<protein>
    <recommendedName>
        <fullName evidence="2">histidine kinase</fullName>
        <ecNumber evidence="2">2.7.13.3</ecNumber>
    </recommendedName>
</protein>
<dbReference type="Pfam" id="PF13188">
    <property type="entry name" value="PAS_8"/>
    <property type="match status" value="1"/>
</dbReference>
<dbReference type="PANTHER" id="PTHR43065:SF49">
    <property type="entry name" value="HISTIDINE KINASE"/>
    <property type="match status" value="1"/>
</dbReference>
<dbReference type="InterPro" id="IPR036097">
    <property type="entry name" value="HisK_dim/P_sf"/>
</dbReference>
<dbReference type="Gene3D" id="3.30.565.10">
    <property type="entry name" value="Histidine kinase-like ATPase, C-terminal domain"/>
    <property type="match status" value="1"/>
</dbReference>
<evidence type="ECO:0000259" key="5">
    <source>
        <dbReference type="PROSITE" id="PS50109"/>
    </source>
</evidence>
<dbReference type="SUPFAM" id="SSF52172">
    <property type="entry name" value="CheY-like"/>
    <property type="match status" value="1"/>
</dbReference>
<reference evidence="8 9" key="1">
    <citation type="submission" date="2024-06" db="EMBL/GenBank/DDBJ databases">
        <title>Genomics of switchgrass bacterial isolates.</title>
        <authorList>
            <person name="Shade A."/>
        </authorList>
    </citation>
    <scope>NUCLEOTIDE SEQUENCE [LARGE SCALE GENOMIC DNA]</scope>
    <source>
        <strain evidence="8 9">PvP084</strain>
    </source>
</reference>
<evidence type="ECO:0000256" key="4">
    <source>
        <dbReference type="PROSITE-ProRule" id="PRU00169"/>
    </source>
</evidence>
<dbReference type="Pfam" id="PF02518">
    <property type="entry name" value="HATPase_c"/>
    <property type="match status" value="1"/>
</dbReference>
<dbReference type="SMART" id="SM00387">
    <property type="entry name" value="HATPase_c"/>
    <property type="match status" value="1"/>
</dbReference>
<dbReference type="InterPro" id="IPR003661">
    <property type="entry name" value="HisK_dim/P_dom"/>
</dbReference>
<evidence type="ECO:0000259" key="6">
    <source>
        <dbReference type="PROSITE" id="PS50110"/>
    </source>
</evidence>
<dbReference type="SMART" id="SM00388">
    <property type="entry name" value="HisKA"/>
    <property type="match status" value="1"/>
</dbReference>
<dbReference type="SMART" id="SM00091">
    <property type="entry name" value="PAS"/>
    <property type="match status" value="4"/>
</dbReference>
<keyword evidence="3 4" id="KW-0597">Phosphoprotein</keyword>
<accession>A0ABV2NBM7</accession>
<comment type="catalytic activity">
    <reaction evidence="1">
        <text>ATP + protein L-histidine = ADP + protein N-phospho-L-histidine.</text>
        <dbReference type="EC" id="2.7.13.3"/>
    </reaction>
</comment>
<dbReference type="Pfam" id="PF08448">
    <property type="entry name" value="PAS_4"/>
    <property type="match status" value="3"/>
</dbReference>
<feature type="modified residue" description="4-aspartylphosphate" evidence="4">
    <location>
        <position position="874"/>
    </location>
</feature>